<sequence length="28" mass="3431">MKFKHVMLTPFYFPLFYSARKLAWVGDH</sequence>
<protein>
    <submittedName>
        <fullName evidence="1">Uncharacterized protein</fullName>
    </submittedName>
</protein>
<dbReference type="AlphaFoldDB" id="A0A0B0NKZ2"/>
<organism evidence="1 2">
    <name type="scientific">Gossypium arboreum</name>
    <name type="common">Tree cotton</name>
    <name type="synonym">Gossypium nanking</name>
    <dbReference type="NCBI Taxonomy" id="29729"/>
    <lineage>
        <taxon>Eukaryota</taxon>
        <taxon>Viridiplantae</taxon>
        <taxon>Streptophyta</taxon>
        <taxon>Embryophyta</taxon>
        <taxon>Tracheophyta</taxon>
        <taxon>Spermatophyta</taxon>
        <taxon>Magnoliopsida</taxon>
        <taxon>eudicotyledons</taxon>
        <taxon>Gunneridae</taxon>
        <taxon>Pentapetalae</taxon>
        <taxon>rosids</taxon>
        <taxon>malvids</taxon>
        <taxon>Malvales</taxon>
        <taxon>Malvaceae</taxon>
        <taxon>Malvoideae</taxon>
        <taxon>Gossypium</taxon>
    </lineage>
</organism>
<evidence type="ECO:0000313" key="2">
    <source>
        <dbReference type="Proteomes" id="UP000032142"/>
    </source>
</evidence>
<gene>
    <name evidence="1" type="ORF">F383_18477</name>
</gene>
<dbReference type="EMBL" id="KN399236">
    <property type="protein sequence ID" value="KHG13282.1"/>
    <property type="molecule type" value="Genomic_DNA"/>
</dbReference>
<name>A0A0B0NKZ2_GOSAR</name>
<keyword evidence="2" id="KW-1185">Reference proteome</keyword>
<reference evidence="2" key="1">
    <citation type="submission" date="2014-09" db="EMBL/GenBank/DDBJ databases">
        <authorList>
            <person name="Mudge J."/>
            <person name="Ramaraj T."/>
            <person name="Lindquist I.E."/>
            <person name="Bharti A.K."/>
            <person name="Sundararajan A."/>
            <person name="Cameron C.T."/>
            <person name="Woodward J.E."/>
            <person name="May G.D."/>
            <person name="Brubaker C."/>
            <person name="Broadhvest J."/>
            <person name="Wilkins T.A."/>
        </authorList>
    </citation>
    <scope>NUCLEOTIDE SEQUENCE</scope>
    <source>
        <strain evidence="2">cv. AKA8401</strain>
    </source>
</reference>
<dbReference type="Proteomes" id="UP000032142">
    <property type="component" value="Unassembled WGS sequence"/>
</dbReference>
<evidence type="ECO:0000313" key="1">
    <source>
        <dbReference type="EMBL" id="KHG13282.1"/>
    </source>
</evidence>
<accession>A0A0B0NKZ2</accession>
<proteinExistence type="predicted"/>